<keyword evidence="7 8" id="KW-0472">Membrane</keyword>
<feature type="transmembrane region" description="Helical" evidence="8">
    <location>
        <begin position="171"/>
        <end position="191"/>
    </location>
</feature>
<evidence type="ECO:0000259" key="9">
    <source>
        <dbReference type="PROSITE" id="PS50850"/>
    </source>
</evidence>
<feature type="transmembrane region" description="Helical" evidence="8">
    <location>
        <begin position="348"/>
        <end position="370"/>
    </location>
</feature>
<dbReference type="GO" id="GO:0042910">
    <property type="term" value="F:xenobiotic transmembrane transporter activity"/>
    <property type="evidence" value="ECO:0007669"/>
    <property type="project" value="InterPro"/>
</dbReference>
<feature type="transmembrane region" description="Helical" evidence="8">
    <location>
        <begin position="16"/>
        <end position="41"/>
    </location>
</feature>
<dbReference type="EMBL" id="JAGTUU010000001">
    <property type="protein sequence ID" value="MBS0122759.1"/>
    <property type="molecule type" value="Genomic_DNA"/>
</dbReference>
<dbReference type="InterPro" id="IPR005829">
    <property type="entry name" value="Sugar_transporter_CS"/>
</dbReference>
<dbReference type="InterPro" id="IPR036259">
    <property type="entry name" value="MFS_trans_sf"/>
</dbReference>
<evidence type="ECO:0000313" key="10">
    <source>
        <dbReference type="EMBL" id="MBS0122759.1"/>
    </source>
</evidence>
<keyword evidence="5 8" id="KW-0812">Transmembrane</keyword>
<gene>
    <name evidence="10" type="ORF">KB874_01315</name>
</gene>
<reference evidence="10" key="1">
    <citation type="submission" date="2021-04" db="EMBL/GenBank/DDBJ databases">
        <authorList>
            <person name="Yoon J."/>
        </authorList>
    </citation>
    <scope>NUCLEOTIDE SEQUENCE</scope>
    <source>
        <strain evidence="10">KMU-90</strain>
    </source>
</reference>
<keyword evidence="4" id="KW-1003">Cell membrane</keyword>
<feature type="transmembrane region" description="Helical" evidence="8">
    <location>
        <begin position="53"/>
        <end position="71"/>
    </location>
</feature>
<feature type="transmembrane region" description="Helical" evidence="8">
    <location>
        <begin position="258"/>
        <end position="279"/>
    </location>
</feature>
<proteinExistence type="inferred from homology"/>
<evidence type="ECO:0000256" key="4">
    <source>
        <dbReference type="ARBA" id="ARBA00022475"/>
    </source>
</evidence>
<evidence type="ECO:0000256" key="1">
    <source>
        <dbReference type="ARBA" id="ARBA00004651"/>
    </source>
</evidence>
<feature type="domain" description="Major facilitator superfamily (MFS) profile" evidence="9">
    <location>
        <begin position="14"/>
        <end position="404"/>
    </location>
</feature>
<dbReference type="GO" id="GO:1990961">
    <property type="term" value="P:xenobiotic detoxification by transmembrane export across the plasma membrane"/>
    <property type="evidence" value="ECO:0007669"/>
    <property type="project" value="InterPro"/>
</dbReference>
<dbReference type="InterPro" id="IPR020846">
    <property type="entry name" value="MFS_dom"/>
</dbReference>
<evidence type="ECO:0000256" key="7">
    <source>
        <dbReference type="ARBA" id="ARBA00023136"/>
    </source>
</evidence>
<feature type="transmembrane region" description="Helical" evidence="8">
    <location>
        <begin position="291"/>
        <end position="309"/>
    </location>
</feature>
<organism evidence="10 11">
    <name type="scientific">Thetidibacter halocola</name>
    <dbReference type="NCBI Taxonomy" id="2827239"/>
    <lineage>
        <taxon>Bacteria</taxon>
        <taxon>Pseudomonadati</taxon>
        <taxon>Pseudomonadota</taxon>
        <taxon>Alphaproteobacteria</taxon>
        <taxon>Rhodobacterales</taxon>
        <taxon>Roseobacteraceae</taxon>
        <taxon>Thetidibacter</taxon>
    </lineage>
</organism>
<evidence type="ECO:0000313" key="11">
    <source>
        <dbReference type="Proteomes" id="UP000681356"/>
    </source>
</evidence>
<evidence type="ECO:0000256" key="5">
    <source>
        <dbReference type="ARBA" id="ARBA00022692"/>
    </source>
</evidence>
<dbReference type="AlphaFoldDB" id="A0A8J7WA63"/>
<dbReference type="NCBIfam" id="TIGR00710">
    <property type="entry name" value="efflux_Bcr_CflA"/>
    <property type="match status" value="1"/>
</dbReference>
<dbReference type="Gene3D" id="1.20.1720.10">
    <property type="entry name" value="Multidrug resistance protein D"/>
    <property type="match status" value="1"/>
</dbReference>
<dbReference type="Proteomes" id="UP000681356">
    <property type="component" value="Unassembled WGS sequence"/>
</dbReference>
<evidence type="ECO:0000256" key="3">
    <source>
        <dbReference type="ARBA" id="ARBA00022448"/>
    </source>
</evidence>
<dbReference type="PANTHER" id="PTHR23502">
    <property type="entry name" value="MAJOR FACILITATOR SUPERFAMILY"/>
    <property type="match status" value="1"/>
</dbReference>
<comment type="caution">
    <text evidence="10">The sequence shown here is derived from an EMBL/GenBank/DDBJ whole genome shotgun (WGS) entry which is preliminary data.</text>
</comment>
<dbReference type="SUPFAM" id="SSF103473">
    <property type="entry name" value="MFS general substrate transporter"/>
    <property type="match status" value="1"/>
</dbReference>
<dbReference type="CDD" id="cd17320">
    <property type="entry name" value="MFS_MdfA_MDR_like"/>
    <property type="match status" value="1"/>
</dbReference>
<evidence type="ECO:0000256" key="8">
    <source>
        <dbReference type="RuleBase" id="RU365088"/>
    </source>
</evidence>
<dbReference type="InterPro" id="IPR004812">
    <property type="entry name" value="Efflux_drug-R_Bcr/CmlA"/>
</dbReference>
<protein>
    <recommendedName>
        <fullName evidence="8">Bcr/CflA family efflux transporter</fullName>
    </recommendedName>
</protein>
<dbReference type="PROSITE" id="PS50850">
    <property type="entry name" value="MFS"/>
    <property type="match status" value="1"/>
</dbReference>
<keyword evidence="11" id="KW-1185">Reference proteome</keyword>
<feature type="transmembrane region" description="Helical" evidence="8">
    <location>
        <begin position="108"/>
        <end position="129"/>
    </location>
</feature>
<sequence length="417" mass="43898">MHSHAIPQQMPGRTEFIALVAMLFATIAFSIDGMLPALPAMAEQFSPDAPNRAQFVVTSFVLGMGIGTLFTGPLSDALGRKPVVLGGAALYIAGSFLAAMAQSLEMLLLARLLQGLGAAGPRVVALAIIRDLFAGRGMAQIMSFVMMVFTIVPALAPSIGAGLIALWGWRAVFGAFILFSAISALWLALRLPETLPEEQRRPFRLALIRDAAREMAAHPMVRLSIVTQGLCFGMLFTMISTVQPIYDQAFGRADSFPMWFGIVAILAASGSFVNARLVMRLGMRRLVSRMLLAQTGLSAVMVLLTLSGLSGDPLFAAFVTWQVSVFFQAGLTLGNLNALGMEPMGHIAGLAASIIGGVATVVAVVLALPVSLAFDGTPLSTAVAILVYAVLGVGLSRRMARLEREGTGSAPITPAAP</sequence>
<name>A0A8J7WA63_9RHOB</name>
<keyword evidence="3 8" id="KW-0813">Transport</keyword>
<feature type="transmembrane region" description="Helical" evidence="8">
    <location>
        <begin position="376"/>
        <end position="395"/>
    </location>
</feature>
<comment type="subcellular location">
    <subcellularLocation>
        <location evidence="8">Cell inner membrane</location>
        <topology evidence="8">Multi-pass membrane protein</topology>
    </subcellularLocation>
    <subcellularLocation>
        <location evidence="1">Cell membrane</location>
        <topology evidence="1">Multi-pass membrane protein</topology>
    </subcellularLocation>
</comment>
<dbReference type="InterPro" id="IPR011701">
    <property type="entry name" value="MFS"/>
</dbReference>
<dbReference type="Pfam" id="PF07690">
    <property type="entry name" value="MFS_1"/>
    <property type="match status" value="1"/>
</dbReference>
<dbReference type="GO" id="GO:0005886">
    <property type="term" value="C:plasma membrane"/>
    <property type="evidence" value="ECO:0007669"/>
    <property type="project" value="UniProtKB-SubCell"/>
</dbReference>
<comment type="similarity">
    <text evidence="2 8">Belongs to the major facilitator superfamily. Bcr/CmlA family.</text>
</comment>
<feature type="transmembrane region" description="Helical" evidence="8">
    <location>
        <begin position="223"/>
        <end position="246"/>
    </location>
</feature>
<accession>A0A8J7WA63</accession>
<evidence type="ECO:0000256" key="6">
    <source>
        <dbReference type="ARBA" id="ARBA00022989"/>
    </source>
</evidence>
<keyword evidence="8" id="KW-0997">Cell inner membrane</keyword>
<feature type="transmembrane region" description="Helical" evidence="8">
    <location>
        <begin position="83"/>
        <end position="102"/>
    </location>
</feature>
<dbReference type="PANTHER" id="PTHR23502:SF132">
    <property type="entry name" value="POLYAMINE TRANSPORTER 2-RELATED"/>
    <property type="match status" value="1"/>
</dbReference>
<feature type="transmembrane region" description="Helical" evidence="8">
    <location>
        <begin position="315"/>
        <end position="336"/>
    </location>
</feature>
<feature type="transmembrane region" description="Helical" evidence="8">
    <location>
        <begin position="141"/>
        <end position="165"/>
    </location>
</feature>
<evidence type="ECO:0000256" key="2">
    <source>
        <dbReference type="ARBA" id="ARBA00006236"/>
    </source>
</evidence>
<keyword evidence="6 8" id="KW-1133">Transmembrane helix</keyword>
<dbReference type="PROSITE" id="PS00216">
    <property type="entry name" value="SUGAR_TRANSPORT_1"/>
    <property type="match status" value="1"/>
</dbReference>